<dbReference type="PANTHER" id="PTHR43064">
    <property type="entry name" value="PHOSPHORIBOSYLAMINOIMIDAZOLE CARBOXYLASE-RELATED"/>
    <property type="match status" value="1"/>
</dbReference>
<dbReference type="InterPro" id="IPR039476">
    <property type="entry name" value="P2CMN_synthase_LarB"/>
</dbReference>
<dbReference type="SMART" id="SM01001">
    <property type="entry name" value="AIRC"/>
    <property type="match status" value="1"/>
</dbReference>
<dbReference type="Pfam" id="PF00731">
    <property type="entry name" value="AIRC"/>
    <property type="match status" value="1"/>
</dbReference>
<feature type="domain" description="PurE" evidence="1">
    <location>
        <begin position="90"/>
        <end position="222"/>
    </location>
</feature>
<evidence type="ECO:0000259" key="1">
    <source>
        <dbReference type="SMART" id="SM01001"/>
    </source>
</evidence>
<comment type="caution">
    <text evidence="2">The sequence shown here is derived from an EMBL/GenBank/DDBJ whole genome shotgun (WGS) entry which is preliminary data.</text>
</comment>
<proteinExistence type="predicted"/>
<dbReference type="Gene3D" id="3.40.50.1970">
    <property type="match status" value="1"/>
</dbReference>
<dbReference type="InterPro" id="IPR000031">
    <property type="entry name" value="PurE_dom"/>
</dbReference>
<reference evidence="3" key="1">
    <citation type="journal article" date="2019" name="Int. J. Syst. Evol. Microbiol.">
        <title>The Global Catalogue of Microorganisms (GCM) 10K type strain sequencing project: providing services to taxonomists for standard genome sequencing and annotation.</title>
        <authorList>
            <consortium name="The Broad Institute Genomics Platform"/>
            <consortium name="The Broad Institute Genome Sequencing Center for Infectious Disease"/>
            <person name="Wu L."/>
            <person name="Ma J."/>
        </authorList>
    </citation>
    <scope>NUCLEOTIDE SEQUENCE [LARGE SCALE GENOMIC DNA]</scope>
    <source>
        <strain evidence="3">WYCCWR 12678</strain>
    </source>
</reference>
<dbReference type="NCBIfam" id="NF033503">
    <property type="entry name" value="LarB"/>
    <property type="match status" value="1"/>
</dbReference>
<dbReference type="Proteomes" id="UP001596002">
    <property type="component" value="Unassembled WGS sequence"/>
</dbReference>
<protein>
    <submittedName>
        <fullName evidence="2">Nickel pincer cofactor biosynthesis protein LarB</fullName>
    </submittedName>
</protein>
<evidence type="ECO:0000313" key="2">
    <source>
        <dbReference type="EMBL" id="MFC4768083.1"/>
    </source>
</evidence>
<keyword evidence="3" id="KW-1185">Reference proteome</keyword>
<name>A0ABV9Q2T8_9BACL</name>
<organism evidence="2 3">
    <name type="scientific">Effusibacillus consociatus</name>
    <dbReference type="NCBI Taxonomy" id="1117041"/>
    <lineage>
        <taxon>Bacteria</taxon>
        <taxon>Bacillati</taxon>
        <taxon>Bacillota</taxon>
        <taxon>Bacilli</taxon>
        <taxon>Bacillales</taxon>
        <taxon>Alicyclobacillaceae</taxon>
        <taxon>Effusibacillus</taxon>
    </lineage>
</organism>
<dbReference type="RefSeq" id="WP_380026002.1">
    <property type="nucleotide sequence ID" value="NZ_JBHSHC010000096.1"/>
</dbReference>
<accession>A0ABV9Q2T8</accession>
<dbReference type="EMBL" id="JBHSHC010000096">
    <property type="protein sequence ID" value="MFC4768083.1"/>
    <property type="molecule type" value="Genomic_DNA"/>
</dbReference>
<gene>
    <name evidence="2" type="primary">larB</name>
    <name evidence="2" type="ORF">ACFO8Q_12055</name>
</gene>
<dbReference type="PANTHER" id="PTHR43064:SF1">
    <property type="entry name" value="SLL1489 PROTEIN"/>
    <property type="match status" value="1"/>
</dbReference>
<dbReference type="SUPFAM" id="SSF52255">
    <property type="entry name" value="N5-CAIR mutase (phosphoribosylaminoimidazole carboxylase, PurE)"/>
    <property type="match status" value="1"/>
</dbReference>
<evidence type="ECO:0000313" key="3">
    <source>
        <dbReference type="Proteomes" id="UP001596002"/>
    </source>
</evidence>
<sequence length="226" mass="24186">MREFEDLGFCKVDIGREERTGYPEVIFGHGKTVSQVREIFHRLMEVHGRAMVTRATEEMAVAVQADFPDAVYDSVSRLLTCGESARRFPGKVLVLCAGTSDLPVAEEAAGTAEWMGCQVERIYDVGVAGIDRLLAYRDKLREAQVLIVVAGMEGALASVVGGLVRRPVIAVPTSVGYGAHFQGLTPLLSMMTSCAAGVTVVNIDNGFGAGYSAAIIQQLVMEACSP</sequence>